<reference evidence="1 2" key="1">
    <citation type="journal article" date="2019" name="Nat. Ecol. Evol.">
        <title>Megaphylogeny resolves global patterns of mushroom evolution.</title>
        <authorList>
            <person name="Varga T."/>
            <person name="Krizsan K."/>
            <person name="Foldi C."/>
            <person name="Dima B."/>
            <person name="Sanchez-Garcia M."/>
            <person name="Sanchez-Ramirez S."/>
            <person name="Szollosi G.J."/>
            <person name="Szarkandi J.G."/>
            <person name="Papp V."/>
            <person name="Albert L."/>
            <person name="Andreopoulos W."/>
            <person name="Angelini C."/>
            <person name="Antonin V."/>
            <person name="Barry K.W."/>
            <person name="Bougher N.L."/>
            <person name="Buchanan P."/>
            <person name="Buyck B."/>
            <person name="Bense V."/>
            <person name="Catcheside P."/>
            <person name="Chovatia M."/>
            <person name="Cooper J."/>
            <person name="Damon W."/>
            <person name="Desjardin D."/>
            <person name="Finy P."/>
            <person name="Geml J."/>
            <person name="Haridas S."/>
            <person name="Hughes K."/>
            <person name="Justo A."/>
            <person name="Karasinski D."/>
            <person name="Kautmanova I."/>
            <person name="Kiss B."/>
            <person name="Kocsube S."/>
            <person name="Kotiranta H."/>
            <person name="LaButti K.M."/>
            <person name="Lechner B.E."/>
            <person name="Liimatainen K."/>
            <person name="Lipzen A."/>
            <person name="Lukacs Z."/>
            <person name="Mihaltcheva S."/>
            <person name="Morgado L.N."/>
            <person name="Niskanen T."/>
            <person name="Noordeloos M.E."/>
            <person name="Ohm R.A."/>
            <person name="Ortiz-Santana B."/>
            <person name="Ovrebo C."/>
            <person name="Racz N."/>
            <person name="Riley R."/>
            <person name="Savchenko A."/>
            <person name="Shiryaev A."/>
            <person name="Soop K."/>
            <person name="Spirin V."/>
            <person name="Szebenyi C."/>
            <person name="Tomsovsky M."/>
            <person name="Tulloss R.E."/>
            <person name="Uehling J."/>
            <person name="Grigoriev I.V."/>
            <person name="Vagvolgyi C."/>
            <person name="Papp T."/>
            <person name="Martin F.M."/>
            <person name="Miettinen O."/>
            <person name="Hibbett D.S."/>
            <person name="Nagy L.G."/>
        </authorList>
    </citation>
    <scope>NUCLEOTIDE SEQUENCE [LARGE SCALE GENOMIC DNA]</scope>
    <source>
        <strain evidence="1 2">NL-1719</strain>
    </source>
</reference>
<gene>
    <name evidence="1" type="ORF">BDN72DRAFT_862744</name>
</gene>
<accession>A0ACD3AAB6</accession>
<dbReference type="EMBL" id="ML208573">
    <property type="protein sequence ID" value="TFK62574.1"/>
    <property type="molecule type" value="Genomic_DNA"/>
</dbReference>
<evidence type="ECO:0000313" key="2">
    <source>
        <dbReference type="Proteomes" id="UP000308600"/>
    </source>
</evidence>
<name>A0ACD3AAB6_9AGAR</name>
<sequence length="166" mass="17842">MYQYPGEGVPMYSSYRVPGHSGFGNGDGGCGGDPGGGVEYSDTLERRRSTKRKYKTQGEVKIRTIGNVAAKGRSSRLVELGKQQIEPSGGRETDEGRVGGVLGRISPRGGGEKGGRTTDKEGQKCSCVLERGRRKGDKLEGKGERMDGEVVLWCSRVDGVMWGKVV</sequence>
<evidence type="ECO:0000313" key="1">
    <source>
        <dbReference type="EMBL" id="TFK62574.1"/>
    </source>
</evidence>
<dbReference type="Proteomes" id="UP000308600">
    <property type="component" value="Unassembled WGS sequence"/>
</dbReference>
<organism evidence="1 2">
    <name type="scientific">Pluteus cervinus</name>
    <dbReference type="NCBI Taxonomy" id="181527"/>
    <lineage>
        <taxon>Eukaryota</taxon>
        <taxon>Fungi</taxon>
        <taxon>Dikarya</taxon>
        <taxon>Basidiomycota</taxon>
        <taxon>Agaricomycotina</taxon>
        <taxon>Agaricomycetes</taxon>
        <taxon>Agaricomycetidae</taxon>
        <taxon>Agaricales</taxon>
        <taxon>Pluteineae</taxon>
        <taxon>Pluteaceae</taxon>
        <taxon>Pluteus</taxon>
    </lineage>
</organism>
<keyword evidence="2" id="KW-1185">Reference proteome</keyword>
<proteinExistence type="predicted"/>
<protein>
    <submittedName>
        <fullName evidence="1">Uncharacterized protein</fullName>
    </submittedName>
</protein>